<feature type="domain" description="Protein kinase" evidence="6">
    <location>
        <begin position="27"/>
        <end position="276"/>
    </location>
</feature>
<dbReference type="SUPFAM" id="SSF56112">
    <property type="entry name" value="Protein kinase-like (PK-like)"/>
    <property type="match status" value="1"/>
</dbReference>
<dbReference type="Gene3D" id="1.10.510.10">
    <property type="entry name" value="Transferase(Phosphotransferase) domain 1"/>
    <property type="match status" value="1"/>
</dbReference>
<keyword evidence="4" id="KW-0808">Transferase</keyword>
<dbReference type="FunFam" id="3.30.200.20:FF:000042">
    <property type="entry name" value="Aurora kinase A"/>
    <property type="match status" value="1"/>
</dbReference>
<dbReference type="PROSITE" id="PS00107">
    <property type="entry name" value="PROTEIN_KINASE_ATP"/>
    <property type="match status" value="1"/>
</dbReference>
<keyword evidence="1 3" id="KW-0547">Nucleotide-binding</keyword>
<dbReference type="SMART" id="SM00220">
    <property type="entry name" value="S_TKc"/>
    <property type="match status" value="1"/>
</dbReference>
<evidence type="ECO:0000256" key="1">
    <source>
        <dbReference type="ARBA" id="ARBA00022741"/>
    </source>
</evidence>
<keyword evidence="4" id="KW-0723">Serine/threonine-protein kinase</keyword>
<sequence>MGLKARVDTVLHAGHAQPKSYEKIKNYAFGKVVGTGTYGEVKEATRLSDGQVVAVKIVRKKRLSGCEDLVDREMEALQGLHHPNVIHFLDWFESRDKYYLVFEMASGGELFARIVERGRFSEKDAAHILGDILSGVAYLHEHHVIHRDLKPENLIYKDYEPDAKLLICDFGVAKLYHDDNEIFKTMCGSPGYKGHGKPVDMWSIGVITYTLLCGYNPFQSDDEVAFLQLIKDGKYEFHDRYWKHISDDAKDFIRKLLQPDPSARLTAEQALAHRWITHKEVPEHNLLEHTRENLCARAKFRAVVDDIRVAQSLEHHHHHDDGQPHAHRPVGDHPPDHILPNPAPAHAKDALSALQERQELENDTTTISGQGSSSSDPERQKRENAAGGHPQGAQAG</sequence>
<keyword evidence="2 3" id="KW-0067">ATP-binding</keyword>
<proteinExistence type="inferred from homology"/>
<comment type="similarity">
    <text evidence="4">Belongs to the protein kinase superfamily.</text>
</comment>
<feature type="binding site" evidence="3">
    <location>
        <position position="60"/>
    </location>
    <ligand>
        <name>ATP</name>
        <dbReference type="ChEBI" id="CHEBI:30616"/>
    </ligand>
</feature>
<dbReference type="AlphaFoldDB" id="A0A261XTG2"/>
<dbReference type="Pfam" id="PF00069">
    <property type="entry name" value="Pkinase"/>
    <property type="match status" value="1"/>
</dbReference>
<keyword evidence="8" id="KW-1185">Reference proteome</keyword>
<evidence type="ECO:0000256" key="5">
    <source>
        <dbReference type="SAM" id="MobiDB-lite"/>
    </source>
</evidence>
<accession>A0A261XTG2</accession>
<dbReference type="PROSITE" id="PS50011">
    <property type="entry name" value="PROTEIN_KINASE_DOM"/>
    <property type="match status" value="1"/>
</dbReference>
<feature type="compositionally biased region" description="Low complexity" evidence="5">
    <location>
        <begin position="385"/>
        <end position="396"/>
    </location>
</feature>
<evidence type="ECO:0000313" key="7">
    <source>
        <dbReference type="EMBL" id="OZJ01638.1"/>
    </source>
</evidence>
<feature type="compositionally biased region" description="Basic and acidic residues" evidence="5">
    <location>
        <begin position="319"/>
        <end position="336"/>
    </location>
</feature>
<dbReference type="PANTHER" id="PTHR24347">
    <property type="entry name" value="SERINE/THREONINE-PROTEIN KINASE"/>
    <property type="match status" value="1"/>
</dbReference>
<comment type="caution">
    <text evidence="7">The sequence shown here is derived from an EMBL/GenBank/DDBJ whole genome shotgun (WGS) entry which is preliminary data.</text>
</comment>
<evidence type="ECO:0000256" key="4">
    <source>
        <dbReference type="RuleBase" id="RU000304"/>
    </source>
</evidence>
<dbReference type="FunFam" id="1.10.510.10:FF:000571">
    <property type="entry name" value="Maternal embryonic leucine zipper kinase"/>
    <property type="match status" value="1"/>
</dbReference>
<dbReference type="InterPro" id="IPR011009">
    <property type="entry name" value="Kinase-like_dom_sf"/>
</dbReference>
<dbReference type="GO" id="GO:0004674">
    <property type="term" value="F:protein serine/threonine kinase activity"/>
    <property type="evidence" value="ECO:0007669"/>
    <property type="project" value="UniProtKB-KW"/>
</dbReference>
<dbReference type="InterPro" id="IPR000719">
    <property type="entry name" value="Prot_kinase_dom"/>
</dbReference>
<keyword evidence="4" id="KW-0418">Kinase</keyword>
<evidence type="ECO:0000313" key="8">
    <source>
        <dbReference type="Proteomes" id="UP000242875"/>
    </source>
</evidence>
<dbReference type="EMBL" id="MVBO01000279">
    <property type="protein sequence ID" value="OZJ01638.1"/>
    <property type="molecule type" value="Genomic_DNA"/>
</dbReference>
<feature type="region of interest" description="Disordered" evidence="5">
    <location>
        <begin position="314"/>
        <end position="396"/>
    </location>
</feature>
<protein>
    <recommendedName>
        <fullName evidence="6">Protein kinase domain-containing protein</fullName>
    </recommendedName>
</protein>
<name>A0A261XTG2_9FUNG</name>
<organism evidence="7 8">
    <name type="scientific">Bifiguratus adelaidae</name>
    <dbReference type="NCBI Taxonomy" id="1938954"/>
    <lineage>
        <taxon>Eukaryota</taxon>
        <taxon>Fungi</taxon>
        <taxon>Fungi incertae sedis</taxon>
        <taxon>Mucoromycota</taxon>
        <taxon>Mucoromycotina</taxon>
        <taxon>Endogonomycetes</taxon>
        <taxon>Endogonales</taxon>
        <taxon>Endogonales incertae sedis</taxon>
        <taxon>Bifiguratus</taxon>
    </lineage>
</organism>
<evidence type="ECO:0000259" key="6">
    <source>
        <dbReference type="PROSITE" id="PS50011"/>
    </source>
</evidence>
<dbReference type="InterPro" id="IPR008271">
    <property type="entry name" value="Ser/Thr_kinase_AS"/>
</dbReference>
<reference evidence="7 8" key="1">
    <citation type="journal article" date="2017" name="Mycologia">
        <title>Bifiguratus adelaidae, gen. et sp. nov., a new member of Mucoromycotina in endophytic and soil-dwelling habitats.</title>
        <authorList>
            <person name="Torres-Cruz T.J."/>
            <person name="Billingsley Tobias T.L."/>
            <person name="Almatruk M."/>
            <person name="Hesse C."/>
            <person name="Kuske C.R."/>
            <person name="Desiro A."/>
            <person name="Benucci G.M."/>
            <person name="Bonito G."/>
            <person name="Stajich J.E."/>
            <person name="Dunlap C."/>
            <person name="Arnold A.E."/>
            <person name="Porras-Alfaro A."/>
        </authorList>
    </citation>
    <scope>NUCLEOTIDE SEQUENCE [LARGE SCALE GENOMIC DNA]</scope>
    <source>
        <strain evidence="7 8">AZ0501</strain>
    </source>
</reference>
<dbReference type="Proteomes" id="UP000242875">
    <property type="component" value="Unassembled WGS sequence"/>
</dbReference>
<evidence type="ECO:0000256" key="2">
    <source>
        <dbReference type="ARBA" id="ARBA00022840"/>
    </source>
</evidence>
<dbReference type="InterPro" id="IPR017441">
    <property type="entry name" value="Protein_kinase_ATP_BS"/>
</dbReference>
<dbReference type="OrthoDB" id="40902at2759"/>
<dbReference type="CDD" id="cd05117">
    <property type="entry name" value="STKc_CAMK"/>
    <property type="match status" value="1"/>
</dbReference>
<gene>
    <name evidence="7" type="ORF">BZG36_05413</name>
</gene>
<dbReference type="PROSITE" id="PS00108">
    <property type="entry name" value="PROTEIN_KINASE_ST"/>
    <property type="match status" value="1"/>
</dbReference>
<evidence type="ECO:0000256" key="3">
    <source>
        <dbReference type="PROSITE-ProRule" id="PRU10141"/>
    </source>
</evidence>
<dbReference type="GO" id="GO:0005524">
    <property type="term" value="F:ATP binding"/>
    <property type="evidence" value="ECO:0007669"/>
    <property type="project" value="UniProtKB-UniRule"/>
</dbReference>